<evidence type="ECO:0000256" key="1">
    <source>
        <dbReference type="ARBA" id="ARBA00022801"/>
    </source>
</evidence>
<dbReference type="GO" id="GO:0016791">
    <property type="term" value="F:phosphatase activity"/>
    <property type="evidence" value="ECO:0007669"/>
    <property type="project" value="TreeGrafter"/>
</dbReference>
<sequence>MPRAATADDQRRALEIACRRANVSVDDLWLGYFSLGGDAGAVEVEAYLHGLMPLPAGQRDILAHAANEHLDDLTTRLRIPYARVVRPATPPTGALAALVKLLEGMEQEPPEQLIGALDAAAAALGVEATVHLVDYGQRALIPLRAHPRAAGGAVIAGSPVPVESTLAGRAYQWLQIVPDEGEGDGPARLWVPLLDGTERLGALEVRLSDTDDPGDPQIRRECRWLADLLGHLITLSTGYGDALDTARRLTPRTPSAELIWDLLPPLTAGTDRFMIAGQLEPSASVGGDAFDYALSHDYAQLAIFDATGHSMTSGLVTAAAIAAYRSVRRTGGGLLDQGTAIDDVVSTHFTDRPLFLTAVLADLDLSTGRLRYLNAGHPAPLLIRRGKIVKSLTAGRRALFGTGHQPVTVGEEMLEPGDCLLLYTDGVPEARDEHGDFFGVDRLSDLLRRAVAAGFPPPETVRRLIVAVMDHQHGILQDDATLMLATWDPHLGKLV</sequence>
<reference evidence="3 4" key="1">
    <citation type="submission" date="2020-04" db="EMBL/GenBank/DDBJ databases">
        <title>Sequencing and Assembly of C. fimi.</title>
        <authorList>
            <person name="Ramsey A.R."/>
        </authorList>
    </citation>
    <scope>NUCLEOTIDE SEQUENCE [LARGE SCALE GENOMIC DNA]</scope>
    <source>
        <strain evidence="3 4">SB</strain>
    </source>
</reference>
<dbReference type="SUPFAM" id="SSF81606">
    <property type="entry name" value="PP2C-like"/>
    <property type="match status" value="1"/>
</dbReference>
<evidence type="ECO:0000313" key="3">
    <source>
        <dbReference type="EMBL" id="NMR20107.1"/>
    </source>
</evidence>
<dbReference type="PANTHER" id="PTHR43156">
    <property type="entry name" value="STAGE II SPORULATION PROTEIN E-RELATED"/>
    <property type="match status" value="1"/>
</dbReference>
<evidence type="ECO:0000313" key="4">
    <source>
        <dbReference type="Proteomes" id="UP000562124"/>
    </source>
</evidence>
<comment type="caution">
    <text evidence="3">The sequence shown here is derived from an EMBL/GenBank/DDBJ whole genome shotgun (WGS) entry which is preliminary data.</text>
</comment>
<dbReference type="InterPro" id="IPR036457">
    <property type="entry name" value="PPM-type-like_dom_sf"/>
</dbReference>
<dbReference type="InterPro" id="IPR052016">
    <property type="entry name" value="Bact_Sigma-Reg"/>
</dbReference>
<accession>A0A7Y0M0C2</accession>
<dbReference type="AlphaFoldDB" id="A0A7Y0M0C2"/>
<name>A0A7Y0M0C2_CELFI</name>
<dbReference type="Proteomes" id="UP000562124">
    <property type="component" value="Unassembled WGS sequence"/>
</dbReference>
<evidence type="ECO:0000259" key="2">
    <source>
        <dbReference type="SMART" id="SM00331"/>
    </source>
</evidence>
<dbReference type="Gene3D" id="3.60.40.10">
    <property type="entry name" value="PPM-type phosphatase domain"/>
    <property type="match status" value="1"/>
</dbReference>
<organism evidence="3 4">
    <name type="scientific">Cellulomonas fimi</name>
    <dbReference type="NCBI Taxonomy" id="1708"/>
    <lineage>
        <taxon>Bacteria</taxon>
        <taxon>Bacillati</taxon>
        <taxon>Actinomycetota</taxon>
        <taxon>Actinomycetes</taxon>
        <taxon>Micrococcales</taxon>
        <taxon>Cellulomonadaceae</taxon>
        <taxon>Cellulomonas</taxon>
    </lineage>
</organism>
<dbReference type="PANTHER" id="PTHR43156:SF2">
    <property type="entry name" value="STAGE II SPORULATION PROTEIN E"/>
    <property type="match status" value="1"/>
</dbReference>
<keyword evidence="1" id="KW-0378">Hydrolase</keyword>
<dbReference type="Pfam" id="PF07228">
    <property type="entry name" value="SpoIIE"/>
    <property type="match status" value="1"/>
</dbReference>
<feature type="domain" description="PPM-type phosphatase" evidence="2">
    <location>
        <begin position="270"/>
        <end position="487"/>
    </location>
</feature>
<gene>
    <name evidence="3" type="ORF">HIR71_07720</name>
</gene>
<dbReference type="InterPro" id="IPR001932">
    <property type="entry name" value="PPM-type_phosphatase-like_dom"/>
</dbReference>
<dbReference type="SMART" id="SM00331">
    <property type="entry name" value="PP2C_SIG"/>
    <property type="match status" value="1"/>
</dbReference>
<keyword evidence="4" id="KW-1185">Reference proteome</keyword>
<protein>
    <submittedName>
        <fullName evidence="3">Serine/threonine-protein phosphatase</fullName>
    </submittedName>
</protein>
<proteinExistence type="predicted"/>
<dbReference type="EMBL" id="JABCJJ010000009">
    <property type="protein sequence ID" value="NMR20107.1"/>
    <property type="molecule type" value="Genomic_DNA"/>
</dbReference>